<name>A0A1S3HSL2_LINAN</name>
<dbReference type="PANTHER" id="PTHR46312">
    <property type="entry name" value="NACHT DOMAIN-CONTAINING PROTEIN"/>
    <property type="match status" value="1"/>
</dbReference>
<dbReference type="Gene3D" id="3.40.50.300">
    <property type="entry name" value="P-loop containing nucleotide triphosphate hydrolases"/>
    <property type="match status" value="1"/>
</dbReference>
<dbReference type="OrthoDB" id="6161424at2759"/>
<feature type="compositionally biased region" description="Low complexity" evidence="1">
    <location>
        <begin position="1686"/>
        <end position="1703"/>
    </location>
</feature>
<dbReference type="KEGG" id="lak:106157809"/>
<evidence type="ECO:0000313" key="4">
    <source>
        <dbReference type="RefSeq" id="XP_013389013.1"/>
    </source>
</evidence>
<dbReference type="PANTHER" id="PTHR46312:SF2">
    <property type="entry name" value="NUCLEOTIDE-BINDING OLIGOMERIZATION DOMAIN-CONTAINING PROTEIN 2-LIKE"/>
    <property type="match status" value="1"/>
</dbReference>
<dbReference type="Pfam" id="PF05729">
    <property type="entry name" value="NACHT"/>
    <property type="match status" value="1"/>
</dbReference>
<feature type="compositionally biased region" description="Basic residues" evidence="1">
    <location>
        <begin position="2359"/>
        <end position="2373"/>
    </location>
</feature>
<feature type="region of interest" description="Disordered" evidence="1">
    <location>
        <begin position="1668"/>
        <end position="1848"/>
    </location>
</feature>
<reference evidence="4" key="1">
    <citation type="submission" date="2025-08" db="UniProtKB">
        <authorList>
            <consortium name="RefSeq"/>
        </authorList>
    </citation>
    <scope>IDENTIFICATION</scope>
    <source>
        <tissue evidence="4">Gonads</tissue>
    </source>
</reference>
<accession>A0A1S3HSL2</accession>
<feature type="compositionally biased region" description="Polar residues" evidence="1">
    <location>
        <begin position="1705"/>
        <end position="1716"/>
    </location>
</feature>
<feature type="compositionally biased region" description="Low complexity" evidence="1">
    <location>
        <begin position="2331"/>
        <end position="2354"/>
    </location>
</feature>
<feature type="compositionally biased region" description="Polar residues" evidence="1">
    <location>
        <begin position="1803"/>
        <end position="1820"/>
    </location>
</feature>
<dbReference type="InterPro" id="IPR041249">
    <property type="entry name" value="HEPN_DZIP3"/>
</dbReference>
<feature type="region of interest" description="Disordered" evidence="1">
    <location>
        <begin position="2329"/>
        <end position="2430"/>
    </location>
</feature>
<keyword evidence="3" id="KW-1185">Reference proteome</keyword>
<organism evidence="3 4">
    <name type="scientific">Lingula anatina</name>
    <name type="common">Brachiopod</name>
    <name type="synonym">Lingula unguis</name>
    <dbReference type="NCBI Taxonomy" id="7574"/>
    <lineage>
        <taxon>Eukaryota</taxon>
        <taxon>Metazoa</taxon>
        <taxon>Spiralia</taxon>
        <taxon>Lophotrochozoa</taxon>
        <taxon>Brachiopoda</taxon>
        <taxon>Linguliformea</taxon>
        <taxon>Lingulata</taxon>
        <taxon>Lingulida</taxon>
        <taxon>Linguloidea</taxon>
        <taxon>Lingulidae</taxon>
        <taxon>Lingula</taxon>
    </lineage>
</organism>
<protein>
    <submittedName>
        <fullName evidence="4">Uncharacterized protein LOC106157809</fullName>
    </submittedName>
</protein>
<sequence>MTVDNVWMEGETVPFTIRKTDLSSMVDLLAAYETLKARVEGAGLKLDIEGTKRTVASIDSVGSFYDMCPKPCSEGLDKQSCDDIPGCDWGDFDNPQQCSNNSYLAERAVVTAHFPCAFIIDELTPEEQEETKENFMTAIQNVLPHLSQKAIHSIRIQQGHPLHGSRISFTLQGTMQDDPVFDSYHQLNQTFRWVSNFRVGPHRNVSAYRSMHRERKYDDFTNLRVHLTFPDTVDFDQFLQSDPLNARQQLIGQLQNEVMAVFRPEVAATIADIWMEKNFIPFTISKSLDSDVNLVEEFYTFQEKVNNSQVSVHLGPAGSVTASAASYQGTFELLCPRKCSDGVDKMSCMTIPGCDWSDYDKNKTCQNNALLAESIVTKVFFPCADFTSLPQDERTQILSNFRNQLYGHLPNVSAKALHSFKFEENSADIIQFTLQGTMRDPTLNKTYSHLEELFHWQRGFTVGPDTNRGKYRARDPEDFTNIRIKLVYSGTDFDYEFGQSLTARQQFTSEIRRSLSVAISNPDVTATLDNFWMEKDYIPFTFSKPVDSPVSLLHLVDNVRAAIQAGVLRVIEAKKFVPPKVEWFGSFHELCPKDCSEGGNSSSCDLIPGCDWGDYDVPPICSNNSYLVERKNVTVFFPCMDLGSLSLKEAEEIRENFQASIRALLPNVSSKAIHSFMFNLPRSLSFILQGTMQDPPVVESLGILQRGLQSNFAVGSNSDPNKYTATTSDGFTMVHVKFSFKNADLVNVLKKNPLTARQEVEQSVHAIVDMVLNKTIANRVQDIRIDQRHISFAITKPPGSPLDLMDHAKRLEAEVGVGSIHVTIEGVNRVPTGVSVTGSYQDICPITCSERKDQLSCDAVTGCAWCSIGLVLACSNSCLLPERIVVSTSVPCLDKLTTEEETQMVKNFENKIRSSAIGLSAKALRNFTFTKDTLSFTLAAVMNDPPLNQTYRHLENLLAWSQDFRIGPDSSPSQYRTREAGDYTNMKVKVLFKGVDFDSQLMRSLSLRDQLKQELYTLVSSHMAQEVAQTVDDVWIRGNYISFSVNKTTTSQANLLSSEAAKLKAAVDQGAVNVKVSGLTLQAEDVLVEGSFEDLCPQPCSPQNGTTEMICDGQPRCHWCYLDNQPYCGDDCLLQERFSDISVFLPCLPDTLTPADEQELLQDFRSKILAIAPVTDKGIQNLTLQGQTIHFAIQAALKGLSIADARQKIQNLLAMTNFKLGTKQEPGAFTVSAADDYTNAVFTLILNGVDFDQLLARSHSLRKDIMAELEKQLTSYFSAAVVRSLGHLSLHGNNLTFALSKPKNLTSINLKSEAEAFFRAIDSGKVKAIVAGNEVKVIGKTKTFSFESMCDQECSTSTQHATCVSKPGCGWCTVGEGPYCGDNCYLTERLPYQAFIPCNRTMKFNAAEIAEVERNFRADLVRRFHPALTDKNIPEVMVNEEGVRFVLQGSMQVSDLSPYNKTVLDAMFSVAGQFKVGPNGKTDIPTRNKDDFTDVLMTMEFQGEDILSFHTDIIQGLKTFFSSELPAEVMSTLTVTDIQGDTITFTFYKAERSTVNLVSVAERFVQQQNSGGSLRVALANGHSLTPSRVTYTADYHSLCSGPRPAIIFTTTLSPLTTELPSNHTNGTSTGIKNIANSTPPSVPTTVMVDSTTAGNNVSTASIVFRSTSVPSSAPPGVTTIPGMPNITTETTSTKETGISGKSTAGVKTTFHSSNLPTSGTTVSSLTGNTSSGGLNSGSSAATSGVTMTTKMGGASTGSGQSTVSMSSIPVSVTPSLSFSVGGNSNGGQGTTTTGTKSSPDSSAKTTPGNMVSSPASSAVNSQQTTQSRVTTGTSTNSTATPPGIQTSLVNTYSSVKSKTTPSSPTGIKPQINVIPGKPGLGGTTPGQVTVQISQSSAAPTSALLPTSLPPSGTCAPSITIYYNGTPEALNEIIDVLTNRTNCSDVDVKNARVGLVVPPVTPLPSVNPMGPEKQILTNEKTDTDDSSQKVGLGLGIPLGILGTLAALGLLGFLWKRKKPKKTPVRQRAVTPVESFNTNIYQASMGDDLSYQFGQKGAELNRFRDDEAIFGRLNEPLAASPRPDSAEKAEKDIEVTDTSTMATAIESYNGSDQENFFRLCILIVDRALSVLQHVLQEELTRKYPYIFDPNTGLLCGVLGYGNIKKKLYRLSVFNKQQKDQLYPSGNPSTSVTVGDLDITLTVFLLRNITTLRTKSKAWDNPSDSDTSKEAEIGRVKRYRNHNYAHLKETAISLDVFREKFSGLKSSLLALSGRYSGEEYDAILREPLGAEHYKAAMKEVKEWMMEYGGMIKGTHEMVQVIYDRIQDASALRISPGSRSRSSSQSDSDDSPAPSTSRSDQKTRRHRKKRAKRRSRSRSSTLSDKDSPAPSTSTSGQKSGNSDPRTRRGKRRIGDPNPQFLKHSAKRSKLDPTSTTIITGTHEQAPETSPVESKNKQLAEFYIRHMSQIQRLPWDPDDTMLIDEVYVNSQWVQEGKKAASTSSGPNQSYTSIFNDYAQGKTPKRILVRGKAGIGKTTFTQKIATDWANATLGKKDCHAGLSNYKHLFILNLLEIKKDQTLEKAIEMQIPCTAENENVIKVVLNKDSDHVLLVFDGYDEYNRNTSEEITNIIDCKKYQNVCTVITTRPTKVEGLNLRIMDSVYDITGLTEDSIVEYVAKFFNDKQTYDKYLKLKSDYETFPLKWKADSLSSFEFNRDYISYFEIKGVQESIGIGLVGYLKERKLMSLVEIPILLLFICLMWQEDQESGAKTDSLPASYTLLFKKLIQLLVRRRYDITTQKEMEESAHVRKLEEQNFISLGKMAYEGLLKPDGGLIFSENDLKSNSDISELYSLGLFSKFKVHSNLDVKQEVTFLHKTIQEFFAAKYLAWTLSKNYGVLDQYLENLHTIYALYNMEYVLRFLCGLTERAAVKVLKTAKALQGASQKREYYSLENNVHAFGWAYDRKYSQWCNDLLLEHWYAHCPQETVLPPELFSWHTTLHMPKSFQHSDSRFQQVLYDSVDGALRTPQIYSGHIPRYGPSKHTLPRGDRTDYDRCQDVCEAVRKLSQGVIHTTKLKLFMFSGNHLGLYHGITSPLIALIQSLSTVSEQTGMNIYMSNNDLDKVDRLSELTEAIVSSYQHVSSWELKDNNLEESLPQPDRSLNCKVEVGLHTHLSLSEESDGEDSM</sequence>
<dbReference type="InterPro" id="IPR027417">
    <property type="entry name" value="P-loop_NTPase"/>
</dbReference>
<feature type="compositionally biased region" description="Low complexity" evidence="1">
    <location>
        <begin position="1790"/>
        <end position="1802"/>
    </location>
</feature>
<dbReference type="RefSeq" id="XP_013389013.1">
    <property type="nucleotide sequence ID" value="XM_013533559.1"/>
</dbReference>
<evidence type="ECO:0000259" key="2">
    <source>
        <dbReference type="PROSITE" id="PS50837"/>
    </source>
</evidence>
<gene>
    <name evidence="4" type="primary">LOC106157809</name>
</gene>
<dbReference type="InterPro" id="IPR007111">
    <property type="entry name" value="NACHT_NTPase"/>
</dbReference>
<dbReference type="GeneID" id="106157809"/>
<dbReference type="Proteomes" id="UP000085678">
    <property type="component" value="Unplaced"/>
</dbReference>
<feature type="compositionally biased region" description="Low complexity" evidence="1">
    <location>
        <begin position="1717"/>
        <end position="1744"/>
    </location>
</feature>
<dbReference type="InParanoid" id="A0A1S3HSL2"/>
<dbReference type="PROSITE" id="PS50837">
    <property type="entry name" value="NACHT"/>
    <property type="match status" value="1"/>
</dbReference>
<feature type="compositionally biased region" description="Low complexity" evidence="1">
    <location>
        <begin position="1821"/>
        <end position="1843"/>
    </location>
</feature>
<feature type="compositionally biased region" description="Polar residues" evidence="1">
    <location>
        <begin position="1757"/>
        <end position="1774"/>
    </location>
</feature>
<feature type="domain" description="NACHT" evidence="2">
    <location>
        <begin position="2519"/>
        <end position="2643"/>
    </location>
</feature>
<feature type="compositionally biased region" description="Polar residues" evidence="1">
    <location>
        <begin position="2385"/>
        <end position="2399"/>
    </location>
</feature>
<dbReference type="Pfam" id="PF18738">
    <property type="entry name" value="HEPN_DZIP3"/>
    <property type="match status" value="1"/>
</dbReference>
<proteinExistence type="predicted"/>
<dbReference type="SUPFAM" id="SSF52540">
    <property type="entry name" value="P-loop containing nucleoside triphosphate hydrolases"/>
    <property type="match status" value="1"/>
</dbReference>
<evidence type="ECO:0000313" key="3">
    <source>
        <dbReference type="Proteomes" id="UP000085678"/>
    </source>
</evidence>
<evidence type="ECO:0000256" key="1">
    <source>
        <dbReference type="SAM" id="MobiDB-lite"/>
    </source>
</evidence>